<organism evidence="3 4">
    <name type="scientific">Meganyctiphanes norvegica</name>
    <name type="common">Northern krill</name>
    <name type="synonym">Thysanopoda norvegica</name>
    <dbReference type="NCBI Taxonomy" id="48144"/>
    <lineage>
        <taxon>Eukaryota</taxon>
        <taxon>Metazoa</taxon>
        <taxon>Ecdysozoa</taxon>
        <taxon>Arthropoda</taxon>
        <taxon>Crustacea</taxon>
        <taxon>Multicrustacea</taxon>
        <taxon>Malacostraca</taxon>
        <taxon>Eumalacostraca</taxon>
        <taxon>Eucarida</taxon>
        <taxon>Euphausiacea</taxon>
        <taxon>Euphausiidae</taxon>
        <taxon>Meganyctiphanes</taxon>
    </lineage>
</organism>
<feature type="domain" description="Ig-like" evidence="2">
    <location>
        <begin position="2"/>
        <end position="97"/>
    </location>
</feature>
<evidence type="ECO:0000313" key="4">
    <source>
        <dbReference type="Proteomes" id="UP001497623"/>
    </source>
</evidence>
<protein>
    <recommendedName>
        <fullName evidence="2">Ig-like domain-containing protein</fullName>
    </recommendedName>
</protein>
<dbReference type="PANTHER" id="PTHR23278:SF19">
    <property type="entry name" value="OBSCURIN"/>
    <property type="match status" value="1"/>
</dbReference>
<accession>A0AAV2R8P0</accession>
<feature type="non-terminal residue" evidence="3">
    <location>
        <position position="1"/>
    </location>
</feature>
<dbReference type="InterPro" id="IPR007110">
    <property type="entry name" value="Ig-like_dom"/>
</dbReference>
<dbReference type="InterPro" id="IPR036179">
    <property type="entry name" value="Ig-like_dom_sf"/>
</dbReference>
<gene>
    <name evidence="3" type="ORF">MNOR_LOCUS21033</name>
</gene>
<dbReference type="PROSITE" id="PS50835">
    <property type="entry name" value="IG_LIKE"/>
    <property type="match status" value="1"/>
</dbReference>
<evidence type="ECO:0000256" key="1">
    <source>
        <dbReference type="ARBA" id="ARBA00023157"/>
    </source>
</evidence>
<name>A0AAV2R8P0_MEGNR</name>
<dbReference type="EMBL" id="CAXKWB010016627">
    <property type="protein sequence ID" value="CAL4116714.1"/>
    <property type="molecule type" value="Genomic_DNA"/>
</dbReference>
<feature type="non-terminal residue" evidence="3">
    <location>
        <position position="108"/>
    </location>
</feature>
<dbReference type="PANTHER" id="PTHR23278">
    <property type="entry name" value="SIDESTEP PROTEIN"/>
    <property type="match status" value="1"/>
</dbReference>
<dbReference type="InterPro" id="IPR013162">
    <property type="entry name" value="CD80_C2-set"/>
</dbReference>
<dbReference type="Pfam" id="PF08205">
    <property type="entry name" value="C2-set_2"/>
    <property type="match status" value="1"/>
</dbReference>
<keyword evidence="4" id="KW-1185">Reference proteome</keyword>
<dbReference type="AlphaFoldDB" id="A0AAV2R8P0"/>
<evidence type="ECO:0000313" key="3">
    <source>
        <dbReference type="EMBL" id="CAL4116714.1"/>
    </source>
</evidence>
<dbReference type="Proteomes" id="UP001497623">
    <property type="component" value="Unassembled WGS sequence"/>
</dbReference>
<dbReference type="Gene3D" id="2.60.40.10">
    <property type="entry name" value="Immunoglobulins"/>
    <property type="match status" value="1"/>
</dbReference>
<evidence type="ECO:0000259" key="2">
    <source>
        <dbReference type="PROSITE" id="PS50835"/>
    </source>
</evidence>
<dbReference type="SUPFAM" id="SSF48726">
    <property type="entry name" value="Immunoglobulin"/>
    <property type="match status" value="1"/>
</dbReference>
<dbReference type="InterPro" id="IPR013783">
    <property type="entry name" value="Ig-like_fold"/>
</dbReference>
<sequence>RPENVSILSLGTSLSSGVEYELVCQAWGSRPPATITWWKGGTAPLQDQVMSTSADANVTTSMLKYIARPDDSGKMLTCRAENSLISDSSREDGMKIDVYYAPVVSLQM</sequence>
<reference evidence="3 4" key="1">
    <citation type="submission" date="2024-05" db="EMBL/GenBank/DDBJ databases">
        <authorList>
            <person name="Wallberg A."/>
        </authorList>
    </citation>
    <scope>NUCLEOTIDE SEQUENCE [LARGE SCALE GENOMIC DNA]</scope>
</reference>
<proteinExistence type="predicted"/>
<comment type="caution">
    <text evidence="3">The sequence shown here is derived from an EMBL/GenBank/DDBJ whole genome shotgun (WGS) entry which is preliminary data.</text>
</comment>
<keyword evidence="1" id="KW-1015">Disulfide bond</keyword>